<keyword evidence="4" id="KW-1185">Reference proteome</keyword>
<feature type="compositionally biased region" description="Basic and acidic residues" evidence="1">
    <location>
        <begin position="104"/>
        <end position="113"/>
    </location>
</feature>
<dbReference type="EMBL" id="CAMXCT020000358">
    <property type="protein sequence ID" value="CAL1131036.1"/>
    <property type="molecule type" value="Genomic_DNA"/>
</dbReference>
<organism evidence="2">
    <name type="scientific">Cladocopium goreaui</name>
    <dbReference type="NCBI Taxonomy" id="2562237"/>
    <lineage>
        <taxon>Eukaryota</taxon>
        <taxon>Sar</taxon>
        <taxon>Alveolata</taxon>
        <taxon>Dinophyceae</taxon>
        <taxon>Suessiales</taxon>
        <taxon>Symbiodiniaceae</taxon>
        <taxon>Cladocopium</taxon>
    </lineage>
</organism>
<accession>A0A9P1FIX5</accession>
<reference evidence="3 4" key="2">
    <citation type="submission" date="2024-05" db="EMBL/GenBank/DDBJ databases">
        <authorList>
            <person name="Chen Y."/>
            <person name="Shah S."/>
            <person name="Dougan E. K."/>
            <person name="Thang M."/>
            <person name="Chan C."/>
        </authorList>
    </citation>
    <scope>NUCLEOTIDE SEQUENCE [LARGE SCALE GENOMIC DNA]</scope>
</reference>
<evidence type="ECO:0000313" key="2">
    <source>
        <dbReference type="EMBL" id="CAI3977661.1"/>
    </source>
</evidence>
<sequence>MQGHQESVRGTRHLSLLNQEICNRGFMRLLGLGKHRFQTIASASRAGLDKCPMDERFLPRAAKEPSVKRQAVYDFLHALWEQAGETLPDPNHTGSNKRPRQGQHRFDDKSLPRTDLRHIPPGKFMDYLRLCRLENPDLLISRKLFTSVWMVDFQNKLRIRQTGHHAKCSVCIRHRLIIKRKCHFANFLDNPHLKGIGGLTRDSLIDKFWRRRNVAQSLSDVVLRTKRFMSDAEYQPKVFLYLPACQAMKVAMAPSPPGQWFNDV</sequence>
<comment type="caution">
    <text evidence="2">The sequence shown here is derived from an EMBL/GenBank/DDBJ whole genome shotgun (WGS) entry which is preliminary data.</text>
</comment>
<dbReference type="EMBL" id="CAMXCT030000358">
    <property type="protein sequence ID" value="CAL4764973.1"/>
    <property type="molecule type" value="Genomic_DNA"/>
</dbReference>
<dbReference type="EMBL" id="CAMXCT010000358">
    <property type="protein sequence ID" value="CAI3977661.1"/>
    <property type="molecule type" value="Genomic_DNA"/>
</dbReference>
<dbReference type="Proteomes" id="UP001152797">
    <property type="component" value="Unassembled WGS sequence"/>
</dbReference>
<name>A0A9P1FIX5_9DINO</name>
<evidence type="ECO:0000313" key="4">
    <source>
        <dbReference type="Proteomes" id="UP001152797"/>
    </source>
</evidence>
<evidence type="ECO:0000256" key="1">
    <source>
        <dbReference type="SAM" id="MobiDB-lite"/>
    </source>
</evidence>
<gene>
    <name evidence="2" type="ORF">C1SCF055_LOCUS5785</name>
</gene>
<evidence type="ECO:0000313" key="3">
    <source>
        <dbReference type="EMBL" id="CAL4764973.1"/>
    </source>
</evidence>
<reference evidence="2" key="1">
    <citation type="submission" date="2022-10" db="EMBL/GenBank/DDBJ databases">
        <authorList>
            <person name="Chen Y."/>
            <person name="Dougan E. K."/>
            <person name="Chan C."/>
            <person name="Rhodes N."/>
            <person name="Thang M."/>
        </authorList>
    </citation>
    <scope>NUCLEOTIDE SEQUENCE</scope>
</reference>
<dbReference type="AlphaFoldDB" id="A0A9P1FIX5"/>
<protein>
    <submittedName>
        <fullName evidence="2">Uncharacterized protein</fullName>
    </submittedName>
</protein>
<proteinExistence type="predicted"/>
<feature type="region of interest" description="Disordered" evidence="1">
    <location>
        <begin position="85"/>
        <end position="113"/>
    </location>
</feature>